<evidence type="ECO:0000313" key="6">
    <source>
        <dbReference type="EMBL" id="GEL96584.1"/>
    </source>
</evidence>
<dbReference type="InterPro" id="IPR020476">
    <property type="entry name" value="Nudix_hydrolase"/>
</dbReference>
<keyword evidence="3 4" id="KW-0378">Hydrolase</keyword>
<dbReference type="PANTHER" id="PTHR43046">
    <property type="entry name" value="GDP-MANNOSE MANNOSYL HYDROLASE"/>
    <property type="match status" value="1"/>
</dbReference>
<proteinExistence type="inferred from homology"/>
<comment type="caution">
    <text evidence="6">The sequence shown here is derived from an EMBL/GenBank/DDBJ whole genome shotgun (WGS) entry which is preliminary data.</text>
</comment>
<comment type="cofactor">
    <cofactor evidence="1">
        <name>Mg(2+)</name>
        <dbReference type="ChEBI" id="CHEBI:18420"/>
    </cofactor>
</comment>
<gene>
    <name evidence="6" type="ORF">CTE05_01310</name>
</gene>
<evidence type="ECO:0000313" key="7">
    <source>
        <dbReference type="Proteomes" id="UP000321049"/>
    </source>
</evidence>
<evidence type="ECO:0000256" key="3">
    <source>
        <dbReference type="ARBA" id="ARBA00022801"/>
    </source>
</evidence>
<dbReference type="PROSITE" id="PS51462">
    <property type="entry name" value="NUDIX"/>
    <property type="match status" value="1"/>
</dbReference>
<dbReference type="PRINTS" id="PR00502">
    <property type="entry name" value="NUDIXFAMILY"/>
</dbReference>
<dbReference type="AlphaFoldDB" id="A0A511JF23"/>
<comment type="similarity">
    <text evidence="2 4">Belongs to the Nudix hydrolase family.</text>
</comment>
<dbReference type="InterPro" id="IPR020084">
    <property type="entry name" value="NUDIX_hydrolase_CS"/>
</dbReference>
<dbReference type="PROSITE" id="PS00893">
    <property type="entry name" value="NUDIX_BOX"/>
    <property type="match status" value="1"/>
</dbReference>
<evidence type="ECO:0000256" key="4">
    <source>
        <dbReference type="RuleBase" id="RU003476"/>
    </source>
</evidence>
<dbReference type="Proteomes" id="UP000321049">
    <property type="component" value="Unassembled WGS sequence"/>
</dbReference>
<evidence type="ECO:0000259" key="5">
    <source>
        <dbReference type="PROSITE" id="PS51462"/>
    </source>
</evidence>
<evidence type="ECO:0000256" key="1">
    <source>
        <dbReference type="ARBA" id="ARBA00001946"/>
    </source>
</evidence>
<dbReference type="Pfam" id="PF00293">
    <property type="entry name" value="NUDIX"/>
    <property type="match status" value="1"/>
</dbReference>
<dbReference type="CDD" id="cd02883">
    <property type="entry name" value="NUDIX_Hydrolase"/>
    <property type="match status" value="1"/>
</dbReference>
<keyword evidence="7" id="KW-1185">Reference proteome</keyword>
<dbReference type="InterPro" id="IPR000086">
    <property type="entry name" value="NUDIX_hydrolase_dom"/>
</dbReference>
<sequence>MTVRLRVASYAVIVEDGRVLLPHWPDEVVGGWTLPGGGIEPGEDPADAAVREVLEESGYRVELDGLLGIDSVLVPAGELVDPSLGAFQWLRILYRAHVVGGELRDEADGSTDAVAWFDLAEVPSLRRVSLVDVGLRLAGESIDGTDDIVVDPPRAAVSAHPVDV</sequence>
<dbReference type="GO" id="GO:0016787">
    <property type="term" value="F:hydrolase activity"/>
    <property type="evidence" value="ECO:0007669"/>
    <property type="project" value="UniProtKB-KW"/>
</dbReference>
<evidence type="ECO:0000256" key="2">
    <source>
        <dbReference type="ARBA" id="ARBA00005582"/>
    </source>
</evidence>
<dbReference type="Gene3D" id="3.90.79.10">
    <property type="entry name" value="Nucleoside Triphosphate Pyrophosphohydrolase"/>
    <property type="match status" value="1"/>
</dbReference>
<dbReference type="InterPro" id="IPR015797">
    <property type="entry name" value="NUDIX_hydrolase-like_dom_sf"/>
</dbReference>
<reference evidence="6 7" key="1">
    <citation type="submission" date="2019-07" db="EMBL/GenBank/DDBJ databases">
        <title>Whole genome shotgun sequence of Cellulomonas terrae NBRC 100819.</title>
        <authorList>
            <person name="Hosoyama A."/>
            <person name="Uohara A."/>
            <person name="Ohji S."/>
            <person name="Ichikawa N."/>
        </authorList>
    </citation>
    <scope>NUCLEOTIDE SEQUENCE [LARGE SCALE GENOMIC DNA]</scope>
    <source>
        <strain evidence="6 7">NBRC 100819</strain>
    </source>
</reference>
<dbReference type="EMBL" id="BJWH01000001">
    <property type="protein sequence ID" value="GEL96584.1"/>
    <property type="molecule type" value="Genomic_DNA"/>
</dbReference>
<accession>A0A511JF23</accession>
<dbReference type="PANTHER" id="PTHR43046:SF16">
    <property type="entry name" value="ADP-RIBOSE PYROPHOSPHATASE YJHB-RELATED"/>
    <property type="match status" value="1"/>
</dbReference>
<dbReference type="SUPFAM" id="SSF55811">
    <property type="entry name" value="Nudix"/>
    <property type="match status" value="1"/>
</dbReference>
<protein>
    <recommendedName>
        <fullName evidence="5">Nudix hydrolase domain-containing protein</fullName>
    </recommendedName>
</protein>
<organism evidence="6 7">
    <name type="scientific">Cellulomonas terrae</name>
    <dbReference type="NCBI Taxonomy" id="311234"/>
    <lineage>
        <taxon>Bacteria</taxon>
        <taxon>Bacillati</taxon>
        <taxon>Actinomycetota</taxon>
        <taxon>Actinomycetes</taxon>
        <taxon>Micrococcales</taxon>
        <taxon>Cellulomonadaceae</taxon>
        <taxon>Cellulomonas</taxon>
    </lineage>
</organism>
<feature type="domain" description="Nudix hydrolase" evidence="5">
    <location>
        <begin position="4"/>
        <end position="139"/>
    </location>
</feature>
<name>A0A511JF23_9CELL</name>